<feature type="compositionally biased region" description="Pro residues" evidence="7">
    <location>
        <begin position="105"/>
        <end position="126"/>
    </location>
</feature>
<dbReference type="Pfam" id="PF04515">
    <property type="entry name" value="Choline_transpo"/>
    <property type="match status" value="1"/>
</dbReference>
<feature type="transmembrane region" description="Helical" evidence="6">
    <location>
        <begin position="194"/>
        <end position="220"/>
    </location>
</feature>
<organism evidence="8 9">
    <name type="scientific">Hypholoma sublateritium (strain FD-334 SS-4)</name>
    <dbReference type="NCBI Taxonomy" id="945553"/>
    <lineage>
        <taxon>Eukaryota</taxon>
        <taxon>Fungi</taxon>
        <taxon>Dikarya</taxon>
        <taxon>Basidiomycota</taxon>
        <taxon>Agaricomycotina</taxon>
        <taxon>Agaricomycetes</taxon>
        <taxon>Agaricomycetidae</taxon>
        <taxon>Agaricales</taxon>
        <taxon>Agaricineae</taxon>
        <taxon>Strophariaceae</taxon>
        <taxon>Hypholoma</taxon>
    </lineage>
</organism>
<protein>
    <recommendedName>
        <fullName evidence="6">Protein PNS1</fullName>
    </recommendedName>
</protein>
<feature type="transmembrane region" description="Helical" evidence="6">
    <location>
        <begin position="601"/>
        <end position="621"/>
    </location>
</feature>
<feature type="transmembrane region" description="Helical" evidence="6">
    <location>
        <begin position="502"/>
        <end position="521"/>
    </location>
</feature>
<feature type="compositionally biased region" description="Polar residues" evidence="7">
    <location>
        <begin position="11"/>
        <end position="33"/>
    </location>
</feature>
<feature type="compositionally biased region" description="Basic and acidic residues" evidence="7">
    <location>
        <begin position="34"/>
        <end position="64"/>
    </location>
</feature>
<evidence type="ECO:0000256" key="1">
    <source>
        <dbReference type="ARBA" id="ARBA00004141"/>
    </source>
</evidence>
<keyword evidence="4 6" id="KW-1133">Transmembrane helix</keyword>
<dbReference type="EMBL" id="KN817538">
    <property type="protein sequence ID" value="KJA24217.1"/>
    <property type="molecule type" value="Genomic_DNA"/>
</dbReference>
<reference evidence="9" key="1">
    <citation type="submission" date="2014-04" db="EMBL/GenBank/DDBJ databases">
        <title>Evolutionary Origins and Diversification of the Mycorrhizal Mutualists.</title>
        <authorList>
            <consortium name="DOE Joint Genome Institute"/>
            <consortium name="Mycorrhizal Genomics Consortium"/>
            <person name="Kohler A."/>
            <person name="Kuo A."/>
            <person name="Nagy L.G."/>
            <person name="Floudas D."/>
            <person name="Copeland A."/>
            <person name="Barry K.W."/>
            <person name="Cichocki N."/>
            <person name="Veneault-Fourrey C."/>
            <person name="LaButti K."/>
            <person name="Lindquist E.A."/>
            <person name="Lipzen A."/>
            <person name="Lundell T."/>
            <person name="Morin E."/>
            <person name="Murat C."/>
            <person name="Riley R."/>
            <person name="Ohm R."/>
            <person name="Sun H."/>
            <person name="Tunlid A."/>
            <person name="Henrissat B."/>
            <person name="Grigoriev I.V."/>
            <person name="Hibbett D.S."/>
            <person name="Martin F."/>
        </authorList>
    </citation>
    <scope>NUCLEOTIDE SEQUENCE [LARGE SCALE GENOMIC DNA]</scope>
    <source>
        <strain evidence="9">FD-334 SS-4</strain>
    </source>
</reference>
<feature type="transmembrane region" description="Helical" evidence="6">
    <location>
        <begin position="363"/>
        <end position="382"/>
    </location>
</feature>
<comment type="subcellular location">
    <subcellularLocation>
        <location evidence="6">Cell membrane</location>
        <topology evidence="6">Multi-pass membrane protein</topology>
    </subcellularLocation>
    <subcellularLocation>
        <location evidence="1">Membrane</location>
        <topology evidence="1">Multi-pass membrane protein</topology>
    </subcellularLocation>
</comment>
<keyword evidence="3 6" id="KW-0812">Transmembrane</keyword>
<evidence type="ECO:0000256" key="6">
    <source>
        <dbReference type="RuleBase" id="RU368066"/>
    </source>
</evidence>
<dbReference type="Proteomes" id="UP000054270">
    <property type="component" value="Unassembled WGS sequence"/>
</dbReference>
<dbReference type="PANTHER" id="PTHR12385">
    <property type="entry name" value="CHOLINE TRANSPORTER-LIKE (SLC FAMILY 44)"/>
    <property type="match status" value="1"/>
</dbReference>
<feature type="transmembrane region" description="Helical" evidence="6">
    <location>
        <begin position="270"/>
        <end position="291"/>
    </location>
</feature>
<accession>A0A0D2LAJ1</accession>
<sequence>MASFAAYASQYINRPGSDTVSSSQPMFFSFTTDDGSRHAAHTDVEDLDDPHLHDADDPYLKLDESPPGWLAHLANSPRRSRSRSPSSGSDAPPPELLAQPARPQTKPPPPPPRGRPASPPHSPVGPTPLTESLLPRAGADVFSLPDPRHTPRKRRKHHDALWTALWLGAVSGTFVLCAVLLATTARPAHFPAAFLPYAVLLRTVPVLTLLTLLSAAAAYAHVWLLRLFAGPVLLATSVLVPATLFVSAVWAFVGSFMWDAGTEPTWGETVGLRLFALVPLTLCLITARRLLHLPAHIHRTSSTLVLATHLLAAHPPLAALSPALLLALLLASLPFLTAALRLLLIGYASGGATAGWEWHVRAYAHWGVAGVLGVWLWSWAVARGALRMAAASVVGAWYYSDPSLPPPPPMSTHTLHAALTRTAGPSLGTLCLSALLLTALRLLALLLLLLTHLPPALTALALPLSTYGAPALGAALAGAVARWVAPGVGAAGRYVERWKGRVSRYVLVYCGVTGVGFWEGAGRAGALVSGREVPVPVLEVPAQAGGRRTRARARARAPPDFGAEPSLALLTIAPLTLTLPAALLTYLFVAHTLRAPAEALGAALLAAGTTGMVGVFCVGLVRDW</sequence>
<gene>
    <name evidence="8" type="ORF">HYPSUDRAFT_200725</name>
</gene>
<comment type="function">
    <text evidence="6">Probably involved in transport through the plasma membrane.</text>
</comment>
<dbReference type="InterPro" id="IPR007603">
    <property type="entry name" value="Choline_transptr-like"/>
</dbReference>
<evidence type="ECO:0000313" key="9">
    <source>
        <dbReference type="Proteomes" id="UP000054270"/>
    </source>
</evidence>
<dbReference type="PANTHER" id="PTHR12385:SF88">
    <property type="entry name" value="CHOLINE TRANSPORTER-LIKE PROTEIN CTL1"/>
    <property type="match status" value="1"/>
</dbReference>
<dbReference type="OMA" id="LIVLWTW"/>
<evidence type="ECO:0000256" key="7">
    <source>
        <dbReference type="SAM" id="MobiDB-lite"/>
    </source>
</evidence>
<feature type="region of interest" description="Disordered" evidence="7">
    <location>
        <begin position="11"/>
        <end position="132"/>
    </location>
</feature>
<feature type="transmembrane region" description="Helical" evidence="6">
    <location>
        <begin position="323"/>
        <end position="343"/>
    </location>
</feature>
<feature type="transmembrane region" description="Helical" evidence="6">
    <location>
        <begin position="232"/>
        <end position="258"/>
    </location>
</feature>
<name>A0A0D2LAJ1_HYPSF</name>
<feature type="transmembrane region" description="Helical" evidence="6">
    <location>
        <begin position="456"/>
        <end position="481"/>
    </location>
</feature>
<dbReference type="OrthoDB" id="420519at2759"/>
<proteinExistence type="inferred from homology"/>
<feature type="transmembrane region" description="Helical" evidence="6">
    <location>
        <begin position="160"/>
        <end position="182"/>
    </location>
</feature>
<dbReference type="GO" id="GO:0005886">
    <property type="term" value="C:plasma membrane"/>
    <property type="evidence" value="ECO:0007669"/>
    <property type="project" value="UniProtKB-SubCell"/>
</dbReference>
<evidence type="ECO:0000256" key="3">
    <source>
        <dbReference type="ARBA" id="ARBA00022692"/>
    </source>
</evidence>
<feature type="transmembrane region" description="Helical" evidence="6">
    <location>
        <begin position="427"/>
        <end position="450"/>
    </location>
</feature>
<evidence type="ECO:0000256" key="2">
    <source>
        <dbReference type="ARBA" id="ARBA00007168"/>
    </source>
</evidence>
<evidence type="ECO:0000256" key="5">
    <source>
        <dbReference type="ARBA" id="ARBA00023136"/>
    </source>
</evidence>
<keyword evidence="5 6" id="KW-0472">Membrane</keyword>
<feature type="transmembrane region" description="Helical" evidence="6">
    <location>
        <begin position="567"/>
        <end position="589"/>
    </location>
</feature>
<keyword evidence="9" id="KW-1185">Reference proteome</keyword>
<comment type="similarity">
    <text evidence="2 6">Belongs to the CTL (choline transporter-like) family.</text>
</comment>
<evidence type="ECO:0000256" key="4">
    <source>
        <dbReference type="ARBA" id="ARBA00022989"/>
    </source>
</evidence>
<evidence type="ECO:0000313" key="8">
    <source>
        <dbReference type="EMBL" id="KJA24217.1"/>
    </source>
</evidence>
<dbReference type="AlphaFoldDB" id="A0A0D2LAJ1"/>
<dbReference type="GO" id="GO:0022857">
    <property type="term" value="F:transmembrane transporter activity"/>
    <property type="evidence" value="ECO:0007669"/>
    <property type="project" value="UniProtKB-UniRule"/>
</dbReference>